<dbReference type="OrthoDB" id="1489153at2"/>
<evidence type="ECO:0000259" key="3">
    <source>
        <dbReference type="Pfam" id="PF18962"/>
    </source>
</evidence>
<gene>
    <name evidence="4" type="ORF">SAMN05443549_106131</name>
</gene>
<dbReference type="STRING" id="468056.SAMN05443549_106131"/>
<evidence type="ECO:0000313" key="4">
    <source>
        <dbReference type="EMBL" id="SHG75428.1"/>
    </source>
</evidence>
<dbReference type="InterPro" id="IPR026444">
    <property type="entry name" value="Secre_tail"/>
</dbReference>
<feature type="domain" description="Secretion system C-terminal sorting" evidence="3">
    <location>
        <begin position="462"/>
        <end position="525"/>
    </location>
</feature>
<sequence>MKKKLLVCLALFIIGTKLFSQNLTYIPGPVGYGTNATADDKTLVPFFKDQSYIYCSTYKVISTNPITRKGCIVRVNISDNSQYVYPDDVYLPANGGFNAKKLNNNIFFNIGIRLARINTTTNKLTVISNDAEDYEIFDHYIIYENYNYSGLYILDLNTNVTTQIYSPNNKSFYRLGSTYYDKDTGMLYFRSQYITMGVYYGFFKYNPSTKAITEIVGRNVVSGSDIYQQRDEIVKVNDNLVFLMKDTDYKMKYYSANLTTGLLNTSFTFNTNTVYDTSVNDVMVHGNTVYINSGGKVLTSDGVTTPVETNYQPFFEYSTGYNINVVYYNNEDYIQQNSAEYGSEIWKYNWTLMQRQLVKDITPGTQSSFASNISGGYLHKNKLLYIVNIGPLAYSLYATDGTSDGTLCVLDNSKFSLISKLLTEDNTLYFYGENATNKGLYALDYELLSNKNFLKDNKANFYPNPVKSDLDFSEKMDEVKVMDLNGKILELGKNISKLGLEHLPKGIYLIEFKPENQEKIIEKFIKI</sequence>
<dbReference type="Pfam" id="PF18962">
    <property type="entry name" value="Por_Secre_tail"/>
    <property type="match status" value="1"/>
</dbReference>
<keyword evidence="5" id="KW-1185">Reference proteome</keyword>
<feature type="chain" id="PRO_5013177841" evidence="2">
    <location>
        <begin position="21"/>
        <end position="527"/>
    </location>
</feature>
<accession>A0A1M5MDM0</accession>
<dbReference type="AlphaFoldDB" id="A0A1M5MDM0"/>
<organism evidence="4 5">
    <name type="scientific">Flavobacterium fluvii</name>
    <dbReference type="NCBI Taxonomy" id="468056"/>
    <lineage>
        <taxon>Bacteria</taxon>
        <taxon>Pseudomonadati</taxon>
        <taxon>Bacteroidota</taxon>
        <taxon>Flavobacteriia</taxon>
        <taxon>Flavobacteriales</taxon>
        <taxon>Flavobacteriaceae</taxon>
        <taxon>Flavobacterium</taxon>
    </lineage>
</organism>
<evidence type="ECO:0000313" key="5">
    <source>
        <dbReference type="Proteomes" id="UP000184516"/>
    </source>
</evidence>
<name>A0A1M5MDM0_9FLAO</name>
<dbReference type="Proteomes" id="UP000184516">
    <property type="component" value="Unassembled WGS sequence"/>
</dbReference>
<feature type="signal peptide" evidence="2">
    <location>
        <begin position="1"/>
        <end position="20"/>
    </location>
</feature>
<protein>
    <submittedName>
        <fullName evidence="4">ELWxxDGT repeat-containing protein</fullName>
    </submittedName>
</protein>
<keyword evidence="1 2" id="KW-0732">Signal</keyword>
<proteinExistence type="predicted"/>
<evidence type="ECO:0000256" key="1">
    <source>
        <dbReference type="ARBA" id="ARBA00022729"/>
    </source>
</evidence>
<dbReference type="EMBL" id="FQWB01000006">
    <property type="protein sequence ID" value="SHG75428.1"/>
    <property type="molecule type" value="Genomic_DNA"/>
</dbReference>
<dbReference type="RefSeq" id="WP_073371373.1">
    <property type="nucleotide sequence ID" value="NZ_FQWB01000006.1"/>
</dbReference>
<reference evidence="5" key="1">
    <citation type="submission" date="2016-11" db="EMBL/GenBank/DDBJ databases">
        <authorList>
            <person name="Varghese N."/>
            <person name="Submissions S."/>
        </authorList>
    </citation>
    <scope>NUCLEOTIDE SEQUENCE [LARGE SCALE GENOMIC DNA]</scope>
    <source>
        <strain evidence="5">DSM 19978</strain>
    </source>
</reference>
<evidence type="ECO:0000256" key="2">
    <source>
        <dbReference type="SAM" id="SignalP"/>
    </source>
</evidence>